<proteinExistence type="predicted"/>
<dbReference type="GO" id="GO:0016747">
    <property type="term" value="F:acyltransferase activity, transferring groups other than amino-acyl groups"/>
    <property type="evidence" value="ECO:0007669"/>
    <property type="project" value="InterPro"/>
</dbReference>
<dbReference type="Gene3D" id="3.40.630.30">
    <property type="match status" value="1"/>
</dbReference>
<dbReference type="InterPro" id="IPR016181">
    <property type="entry name" value="Acyl_CoA_acyltransferase"/>
</dbReference>
<gene>
    <name evidence="4" type="ORF">B0I28_101835</name>
    <name evidence="3" type="ORF">HOQ43_08590</name>
</gene>
<dbReference type="Proteomes" id="UP000238176">
    <property type="component" value="Unassembled WGS sequence"/>
</dbReference>
<reference evidence="4 5" key="1">
    <citation type="submission" date="2018-03" db="EMBL/GenBank/DDBJ databases">
        <title>Genomic Encyclopedia of Type Strains, Phase III (KMG-III): the genomes of soil and plant-associated and newly described type strains.</title>
        <authorList>
            <person name="Whitman W."/>
        </authorList>
    </citation>
    <scope>NUCLEOTIDE SEQUENCE [LARGE SCALE GENOMIC DNA]</scope>
    <source>
        <strain evidence="4 5">CGMCC 4.7067</strain>
    </source>
</reference>
<dbReference type="PANTHER" id="PTHR31435:SF10">
    <property type="entry name" value="BSR4717 PROTEIN"/>
    <property type="match status" value="1"/>
</dbReference>
<evidence type="ECO:0000313" key="5">
    <source>
        <dbReference type="Proteomes" id="UP000238176"/>
    </source>
</evidence>
<dbReference type="AlphaFoldDB" id="A0A2T0UX45"/>
<evidence type="ECO:0000259" key="2">
    <source>
        <dbReference type="PROSITE" id="PS51729"/>
    </source>
</evidence>
<dbReference type="PROSITE" id="PS51729">
    <property type="entry name" value="GNAT_YJDJ"/>
    <property type="match status" value="1"/>
</dbReference>
<dbReference type="InterPro" id="IPR045057">
    <property type="entry name" value="Gcn5-rel_NAT"/>
</dbReference>
<dbReference type="EMBL" id="JABFXE010000360">
    <property type="protein sequence ID" value="NUQ88505.1"/>
    <property type="molecule type" value="Genomic_DNA"/>
</dbReference>
<dbReference type="EMBL" id="PVTJ01000001">
    <property type="protein sequence ID" value="PRY62501.1"/>
    <property type="molecule type" value="Genomic_DNA"/>
</dbReference>
<dbReference type="SUPFAM" id="SSF55729">
    <property type="entry name" value="Acyl-CoA N-acyltransferases (Nat)"/>
    <property type="match status" value="1"/>
</dbReference>
<dbReference type="PANTHER" id="PTHR31435">
    <property type="entry name" value="PROTEIN NATD1"/>
    <property type="match status" value="1"/>
</dbReference>
<reference evidence="3 6" key="2">
    <citation type="submission" date="2020-05" db="EMBL/GenBank/DDBJ databases">
        <title>DNA-SIP metagenomic assembled genomes.</title>
        <authorList>
            <person name="Yu J."/>
        </authorList>
    </citation>
    <scope>NUCLEOTIDE SEQUENCE [LARGE SCALE GENOMIC DNA]</scope>
    <source>
        <strain evidence="3">Bin5.27</strain>
    </source>
</reference>
<dbReference type="PROSITE" id="PS51186">
    <property type="entry name" value="GNAT"/>
    <property type="match status" value="1"/>
</dbReference>
<protein>
    <submittedName>
        <fullName evidence="3">N-acetyltransferase</fullName>
    </submittedName>
</protein>
<dbReference type="InterPro" id="IPR031165">
    <property type="entry name" value="GNAT_YJDJ"/>
</dbReference>
<dbReference type="OrthoDB" id="5405911at2"/>
<evidence type="ECO:0000313" key="6">
    <source>
        <dbReference type="Proteomes" id="UP000574690"/>
    </source>
</evidence>
<keyword evidence="5" id="KW-1185">Reference proteome</keyword>
<name>A0A2T0UX45_9ACTN</name>
<feature type="domain" description="N-acetyltransferase" evidence="1">
    <location>
        <begin position="1"/>
        <end position="95"/>
    </location>
</feature>
<feature type="domain" description="N-acetyltransferase" evidence="2">
    <location>
        <begin position="6"/>
        <end position="90"/>
    </location>
</feature>
<dbReference type="Proteomes" id="UP000574690">
    <property type="component" value="Unassembled WGS sequence"/>
</dbReference>
<evidence type="ECO:0000259" key="1">
    <source>
        <dbReference type="PROSITE" id="PS51186"/>
    </source>
</evidence>
<dbReference type="Pfam" id="PF14542">
    <property type="entry name" value="Acetyltransf_CG"/>
    <property type="match status" value="1"/>
</dbReference>
<organism evidence="4 5">
    <name type="scientific">Glycomyces artemisiae</name>
    <dbReference type="NCBI Taxonomy" id="1076443"/>
    <lineage>
        <taxon>Bacteria</taxon>
        <taxon>Bacillati</taxon>
        <taxon>Actinomycetota</taxon>
        <taxon>Actinomycetes</taxon>
        <taxon>Glycomycetales</taxon>
        <taxon>Glycomycetaceae</taxon>
        <taxon>Glycomyces</taxon>
    </lineage>
</organism>
<accession>A0A2T0UX45</accession>
<dbReference type="RefSeq" id="WP_106362509.1">
    <property type="nucleotide sequence ID" value="NZ_PVTJ01000001.1"/>
</dbReference>
<sequence length="100" mass="11113">MTVVVTDAPDQQRWEARIDGELVGFAQYKRHDGAITFFHTEVEREGAGIGTALVRTSLDAARTAGARVHPVCPFYAGWIERHPDYGDLVHEKAPHLGEED</sequence>
<dbReference type="InterPro" id="IPR000182">
    <property type="entry name" value="GNAT_dom"/>
</dbReference>
<comment type="caution">
    <text evidence="4">The sequence shown here is derived from an EMBL/GenBank/DDBJ whole genome shotgun (WGS) entry which is preliminary data.</text>
</comment>
<evidence type="ECO:0000313" key="3">
    <source>
        <dbReference type="EMBL" id="NUQ88505.1"/>
    </source>
</evidence>
<evidence type="ECO:0000313" key="4">
    <source>
        <dbReference type="EMBL" id="PRY62501.1"/>
    </source>
</evidence>
<dbReference type="CDD" id="cd04301">
    <property type="entry name" value="NAT_SF"/>
    <property type="match status" value="1"/>
</dbReference>
<keyword evidence="3" id="KW-0808">Transferase</keyword>